<keyword evidence="5" id="KW-0819">tRNA processing</keyword>
<dbReference type="Proteomes" id="UP000291020">
    <property type="component" value="Unassembled WGS sequence"/>
</dbReference>
<organism evidence="11 12">
    <name type="scientific">Gopherus agassizii</name>
    <name type="common">Agassiz's desert tortoise</name>
    <dbReference type="NCBI Taxonomy" id="38772"/>
    <lineage>
        <taxon>Eukaryota</taxon>
        <taxon>Metazoa</taxon>
        <taxon>Chordata</taxon>
        <taxon>Craniata</taxon>
        <taxon>Vertebrata</taxon>
        <taxon>Euteleostomi</taxon>
        <taxon>Archelosauria</taxon>
        <taxon>Testudinata</taxon>
        <taxon>Testudines</taxon>
        <taxon>Cryptodira</taxon>
        <taxon>Durocryptodira</taxon>
        <taxon>Testudinoidea</taxon>
        <taxon>Testudinidae</taxon>
        <taxon>Gopherus</taxon>
    </lineage>
</organism>
<name>A0A452J714_9SAUR</name>
<dbReference type="GO" id="GO:0005737">
    <property type="term" value="C:cytoplasm"/>
    <property type="evidence" value="ECO:0007669"/>
    <property type="project" value="UniProtKB-SubCell"/>
</dbReference>
<evidence type="ECO:0000256" key="8">
    <source>
        <dbReference type="ARBA" id="ARBA00062157"/>
    </source>
</evidence>
<keyword evidence="12" id="KW-1185">Reference proteome</keyword>
<evidence type="ECO:0000256" key="7">
    <source>
        <dbReference type="ARBA" id="ARBA00053047"/>
    </source>
</evidence>
<dbReference type="GO" id="GO:0008033">
    <property type="term" value="P:tRNA processing"/>
    <property type="evidence" value="ECO:0007669"/>
    <property type="project" value="UniProtKB-KW"/>
</dbReference>
<dbReference type="Pfam" id="PF09341">
    <property type="entry name" value="Pcc1"/>
    <property type="match status" value="1"/>
</dbReference>
<evidence type="ECO:0000313" key="12">
    <source>
        <dbReference type="Proteomes" id="UP000291020"/>
    </source>
</evidence>
<evidence type="ECO:0000256" key="3">
    <source>
        <dbReference type="ARBA" id="ARBA00007073"/>
    </source>
</evidence>
<evidence type="ECO:0000256" key="2">
    <source>
        <dbReference type="ARBA" id="ARBA00004496"/>
    </source>
</evidence>
<evidence type="ECO:0000256" key="10">
    <source>
        <dbReference type="SAM" id="MobiDB-lite"/>
    </source>
</evidence>
<dbReference type="Gene3D" id="3.30.310.50">
    <property type="entry name" value="Alpha-D-phosphohexomutase, C-terminal domain"/>
    <property type="match status" value="1"/>
</dbReference>
<dbReference type="Ensembl" id="ENSGAGT00000041071.1">
    <property type="protein sequence ID" value="ENSGAGP00000036278.1"/>
    <property type="gene ID" value="ENSGAGG00000025709.1"/>
</dbReference>
<evidence type="ECO:0000256" key="1">
    <source>
        <dbReference type="ARBA" id="ARBA00004123"/>
    </source>
</evidence>
<evidence type="ECO:0000256" key="4">
    <source>
        <dbReference type="ARBA" id="ARBA00022490"/>
    </source>
</evidence>
<sequence length="141" mass="14478">RGSGVPPCRGGGRAVDARGSQLEVAVHGGGVPAGGSQGGRVPGGGGEGWTCARAGPGCKTPTLSIPFPSPLEAQIAHGSLAPDPEPRKGGISKELTVTESFLHVHWKADEARILRVSISSFLDHLSLVIETMEMFGPPVPR</sequence>
<accession>A0A452J714</accession>
<protein>
    <recommendedName>
        <fullName evidence="9">L antigen family member 3</fullName>
    </recommendedName>
</protein>
<evidence type="ECO:0000256" key="5">
    <source>
        <dbReference type="ARBA" id="ARBA00022694"/>
    </source>
</evidence>
<evidence type="ECO:0000256" key="9">
    <source>
        <dbReference type="ARBA" id="ARBA00076355"/>
    </source>
</evidence>
<dbReference type="PANTHER" id="PTHR31283:SF5">
    <property type="entry name" value="EKC_KEOPS COMPLEX SUBUNIT LAGE3"/>
    <property type="match status" value="1"/>
</dbReference>
<reference evidence="12" key="1">
    <citation type="journal article" date="2017" name="PLoS ONE">
        <title>The Agassiz's desert tortoise genome provides a resource for the conservation of a threatened species.</title>
        <authorList>
            <person name="Tollis M."/>
            <person name="DeNardo D.F."/>
            <person name="Cornelius J.A."/>
            <person name="Dolby G.A."/>
            <person name="Edwards T."/>
            <person name="Henen B.T."/>
            <person name="Karl A.E."/>
            <person name="Murphy R.W."/>
            <person name="Kusumi K."/>
        </authorList>
    </citation>
    <scope>NUCLEOTIDE SEQUENCE [LARGE SCALE GENOMIC DNA]</scope>
</reference>
<proteinExistence type="inferred from homology"/>
<comment type="similarity">
    <text evidence="3">Belongs to the CTAG/PCC1 family.</text>
</comment>
<dbReference type="AlphaFoldDB" id="A0A452J714"/>
<reference evidence="11" key="3">
    <citation type="submission" date="2025-09" db="UniProtKB">
        <authorList>
            <consortium name="Ensembl"/>
        </authorList>
    </citation>
    <scope>IDENTIFICATION</scope>
</reference>
<dbReference type="InterPro" id="IPR015419">
    <property type="entry name" value="CTAG/Pcc1"/>
</dbReference>
<feature type="region of interest" description="Disordered" evidence="10">
    <location>
        <begin position="28"/>
        <end position="48"/>
    </location>
</feature>
<keyword evidence="6" id="KW-0539">Nucleus</keyword>
<dbReference type="PANTHER" id="PTHR31283">
    <property type="entry name" value="EKC/KEOPS COMPLEX SUBUNIT PCC1 FAMILY MEMBER"/>
    <property type="match status" value="1"/>
</dbReference>
<dbReference type="GO" id="GO:0005634">
    <property type="term" value="C:nucleus"/>
    <property type="evidence" value="ECO:0007669"/>
    <property type="project" value="UniProtKB-SubCell"/>
</dbReference>
<reference evidence="11" key="2">
    <citation type="submission" date="2025-08" db="UniProtKB">
        <authorList>
            <consortium name="Ensembl"/>
        </authorList>
    </citation>
    <scope>IDENTIFICATION</scope>
</reference>
<evidence type="ECO:0000313" key="11">
    <source>
        <dbReference type="Ensembl" id="ENSGAGP00000036278.1"/>
    </source>
</evidence>
<comment type="subunit">
    <text evidence="8">Component of the EKC/KEOPS complex composed of at least GON7, TP53RK, TPRKB, OSGEP and LAGE3; the whole complex dimerizes.</text>
</comment>
<evidence type="ECO:0000256" key="6">
    <source>
        <dbReference type="ARBA" id="ARBA00023242"/>
    </source>
</evidence>
<dbReference type="GO" id="GO:0070525">
    <property type="term" value="P:tRNA threonylcarbamoyladenosine metabolic process"/>
    <property type="evidence" value="ECO:0007669"/>
    <property type="project" value="TreeGrafter"/>
</dbReference>
<dbReference type="FunFam" id="3.30.310.50:FF:000005">
    <property type="entry name" value="L antigen family member 3"/>
    <property type="match status" value="1"/>
</dbReference>
<dbReference type="GO" id="GO:0000408">
    <property type="term" value="C:EKC/KEOPS complex"/>
    <property type="evidence" value="ECO:0007669"/>
    <property type="project" value="TreeGrafter"/>
</dbReference>
<comment type="function">
    <text evidence="7">Component of the EKC/KEOPS complex that is required for the formation of a threonylcarbamoyl group on adenosine at position 37 (t(6)A37) in tRNAs that read codons beginning with adenine. The complex is probably involved in the transfer of the threonylcarbamoyl moiety of threonylcarbamoyl-AMP (TC-AMP) to the N6 group of A37. LAGE3 functions as a dimerization module for the complex.</text>
</comment>
<comment type="subcellular location">
    <subcellularLocation>
        <location evidence="2">Cytoplasm</location>
    </subcellularLocation>
    <subcellularLocation>
        <location evidence="1">Nucleus</location>
    </subcellularLocation>
</comment>
<keyword evidence="4" id="KW-0963">Cytoplasm</keyword>